<feature type="coiled-coil region" evidence="1">
    <location>
        <begin position="2"/>
        <end position="130"/>
    </location>
</feature>
<keyword evidence="3" id="KW-1185">Reference proteome</keyword>
<evidence type="ECO:0000313" key="3">
    <source>
        <dbReference type="Proteomes" id="UP000683925"/>
    </source>
</evidence>
<dbReference type="OMA" id="NIYKGAN"/>
<reference evidence="2" key="1">
    <citation type="submission" date="2021-01" db="EMBL/GenBank/DDBJ databases">
        <authorList>
            <consortium name="Genoscope - CEA"/>
            <person name="William W."/>
        </authorList>
    </citation>
    <scope>NUCLEOTIDE SEQUENCE</scope>
</reference>
<evidence type="ECO:0000256" key="1">
    <source>
        <dbReference type="SAM" id="Coils"/>
    </source>
</evidence>
<dbReference type="AlphaFoldDB" id="A0A8S1THA4"/>
<sequence length="307" mass="35905">MNKNLEIEKINLFNQMSQQLDEKQQEYQKILKEQQNKDQNEIDELTAKLKQKEKENQNFKELIEQKSQEITNLKKQNEQDKLQIIKTLEDQKNKEIQEMTQKINQKESEFQTIQRQLDQINQEKLEKEKQSKLELEKIKQYPKTLLFSNTYKGANCQVSEGGKVVENSNSSYYCLCEQAIPKNGKTLFAFQMISGTCFYIGIGFRDIIQKNNYQCTGVGNGSYMIYSSGYTFSHHNKDVNGKQLSFTFTTNDVIIIEVSIEHKYIKWMRQNNPLATVLEIDTSISQELYPCVFNVNSKVKILDNIPN</sequence>
<keyword evidence="1" id="KW-0175">Coiled coil</keyword>
<accession>A0A8S1THA4</accession>
<organism evidence="2 3">
    <name type="scientific">Paramecium octaurelia</name>
    <dbReference type="NCBI Taxonomy" id="43137"/>
    <lineage>
        <taxon>Eukaryota</taxon>
        <taxon>Sar</taxon>
        <taxon>Alveolata</taxon>
        <taxon>Ciliophora</taxon>
        <taxon>Intramacronucleata</taxon>
        <taxon>Oligohymenophorea</taxon>
        <taxon>Peniculida</taxon>
        <taxon>Parameciidae</taxon>
        <taxon>Paramecium</taxon>
    </lineage>
</organism>
<evidence type="ECO:0000313" key="2">
    <source>
        <dbReference type="EMBL" id="CAD8150606.1"/>
    </source>
</evidence>
<gene>
    <name evidence="2" type="ORF">POCTA_138.1.T0240019</name>
</gene>
<comment type="caution">
    <text evidence="2">The sequence shown here is derived from an EMBL/GenBank/DDBJ whole genome shotgun (WGS) entry which is preliminary data.</text>
</comment>
<proteinExistence type="predicted"/>
<dbReference type="Proteomes" id="UP000683925">
    <property type="component" value="Unassembled WGS sequence"/>
</dbReference>
<dbReference type="OrthoDB" id="316189at2759"/>
<protein>
    <submittedName>
        <fullName evidence="2">Uncharacterized protein</fullName>
    </submittedName>
</protein>
<name>A0A8S1THA4_PAROT</name>
<dbReference type="EMBL" id="CAJJDP010000024">
    <property type="protein sequence ID" value="CAD8150606.1"/>
    <property type="molecule type" value="Genomic_DNA"/>
</dbReference>